<organism evidence="9 10">
    <name type="scientific">Suillus plorans</name>
    <dbReference type="NCBI Taxonomy" id="116603"/>
    <lineage>
        <taxon>Eukaryota</taxon>
        <taxon>Fungi</taxon>
        <taxon>Dikarya</taxon>
        <taxon>Basidiomycota</taxon>
        <taxon>Agaricomycotina</taxon>
        <taxon>Agaricomycetes</taxon>
        <taxon>Agaricomycetidae</taxon>
        <taxon>Boletales</taxon>
        <taxon>Suillineae</taxon>
        <taxon>Suillaceae</taxon>
        <taxon>Suillus</taxon>
    </lineage>
</organism>
<evidence type="ECO:0000256" key="1">
    <source>
        <dbReference type="ARBA" id="ARBA00004123"/>
    </source>
</evidence>
<dbReference type="GO" id="GO:0000978">
    <property type="term" value="F:RNA polymerase II cis-regulatory region sequence-specific DNA binding"/>
    <property type="evidence" value="ECO:0007669"/>
    <property type="project" value="TreeGrafter"/>
</dbReference>
<dbReference type="InterPro" id="IPR051000">
    <property type="entry name" value="Homeobox_DNA-bind_prot"/>
</dbReference>
<dbReference type="Pfam" id="PF00046">
    <property type="entry name" value="Homeodomain"/>
    <property type="match status" value="1"/>
</dbReference>
<feature type="domain" description="Homeobox" evidence="8">
    <location>
        <begin position="156"/>
        <end position="207"/>
    </location>
</feature>
<dbReference type="PROSITE" id="PS50071">
    <property type="entry name" value="HOMEOBOX_2"/>
    <property type="match status" value="1"/>
</dbReference>
<feature type="DNA-binding region" description="Homeobox" evidence="5">
    <location>
        <begin position="158"/>
        <end position="208"/>
    </location>
</feature>
<feature type="compositionally biased region" description="Low complexity" evidence="7">
    <location>
        <begin position="445"/>
        <end position="487"/>
    </location>
</feature>
<name>A0A9P7AW11_9AGAM</name>
<dbReference type="PANTHER" id="PTHR24324:SF5">
    <property type="entry name" value="HEMATOPOIETICALLY-EXPRESSED HOMEOBOX PROTEIN HHEX"/>
    <property type="match status" value="1"/>
</dbReference>
<dbReference type="CDD" id="cd00086">
    <property type="entry name" value="homeodomain"/>
    <property type="match status" value="1"/>
</dbReference>
<keyword evidence="10" id="KW-1185">Reference proteome</keyword>
<evidence type="ECO:0000256" key="6">
    <source>
        <dbReference type="RuleBase" id="RU000682"/>
    </source>
</evidence>
<proteinExistence type="predicted"/>
<dbReference type="EMBL" id="JABBWE010000021">
    <property type="protein sequence ID" value="KAG1795778.1"/>
    <property type="molecule type" value="Genomic_DNA"/>
</dbReference>
<dbReference type="Gene3D" id="1.10.10.60">
    <property type="entry name" value="Homeodomain-like"/>
    <property type="match status" value="1"/>
</dbReference>
<evidence type="ECO:0000313" key="9">
    <source>
        <dbReference type="EMBL" id="KAG1795778.1"/>
    </source>
</evidence>
<evidence type="ECO:0000256" key="7">
    <source>
        <dbReference type="SAM" id="MobiDB-lite"/>
    </source>
</evidence>
<protein>
    <submittedName>
        <fullName evidence="9">Homeodomain protein 2</fullName>
    </submittedName>
</protein>
<dbReference type="OrthoDB" id="6159439at2759"/>
<dbReference type="Proteomes" id="UP000719766">
    <property type="component" value="Unassembled WGS sequence"/>
</dbReference>
<dbReference type="GO" id="GO:0030154">
    <property type="term" value="P:cell differentiation"/>
    <property type="evidence" value="ECO:0007669"/>
    <property type="project" value="TreeGrafter"/>
</dbReference>
<evidence type="ECO:0000259" key="8">
    <source>
        <dbReference type="PROSITE" id="PS50071"/>
    </source>
</evidence>
<dbReference type="RefSeq" id="XP_041161532.1">
    <property type="nucleotide sequence ID" value="XM_041299383.1"/>
</dbReference>
<evidence type="ECO:0000313" key="10">
    <source>
        <dbReference type="Proteomes" id="UP000719766"/>
    </source>
</evidence>
<reference evidence="9" key="1">
    <citation type="journal article" date="2020" name="New Phytol.">
        <title>Comparative genomics reveals dynamic genome evolution in host specialist ectomycorrhizal fungi.</title>
        <authorList>
            <person name="Lofgren L.A."/>
            <person name="Nguyen N.H."/>
            <person name="Vilgalys R."/>
            <person name="Ruytinx J."/>
            <person name="Liao H.L."/>
            <person name="Branco S."/>
            <person name="Kuo A."/>
            <person name="LaButti K."/>
            <person name="Lipzen A."/>
            <person name="Andreopoulos W."/>
            <person name="Pangilinan J."/>
            <person name="Riley R."/>
            <person name="Hundley H."/>
            <person name="Na H."/>
            <person name="Barry K."/>
            <person name="Grigoriev I.V."/>
            <person name="Stajich J.E."/>
            <person name="Kennedy P.G."/>
        </authorList>
    </citation>
    <scope>NUCLEOTIDE SEQUENCE</scope>
    <source>
        <strain evidence="9">S12</strain>
    </source>
</reference>
<accession>A0A9P7AW11</accession>
<dbReference type="PANTHER" id="PTHR24324">
    <property type="entry name" value="HOMEOBOX PROTEIN HHEX"/>
    <property type="match status" value="1"/>
</dbReference>
<gene>
    <name evidence="9" type="ORF">HD556DRAFT_1290677</name>
</gene>
<dbReference type="SUPFAM" id="SSF46689">
    <property type="entry name" value="Homeodomain-like"/>
    <property type="match status" value="1"/>
</dbReference>
<evidence type="ECO:0000256" key="4">
    <source>
        <dbReference type="ARBA" id="ARBA00023242"/>
    </source>
</evidence>
<sequence>MAETTSEILKRITQRAQEIQCLAYPSGTASSRSFTPRSCSPQHPIADISLPDPPPIQPALMAAGARPEISLAIEQAYQKRAADLRAIYRSAVTLVCSNQVQHPSKFRYVTEQKVLFAFTELYLKELVAWREQSVASYLKHSSTSDKIHTSSCTPKFNHEYVPLLEHFFAENPFPTHADKAFLAKKSAMTYRQIHVWFQNRRNRMKKEGQVLRKKAVAEGATLPLDSLYQRMEKFIVLEERKPPATPPSPLHSPTKQGDEIMSIAARCNPLEPLAPLHAFPSPYPPSCSYDPFPSKNGVTNFGAPQWLRRPMTTAVQRPTLDMDGFVDHFSRINILDDSGSRSRGHVDSYAAVAAITVIPFPAPLPALIRGTTTRITPIRVPMLSVPATASRRHVFNTPSPQSRPITLVPASETPRGQKARRRKMAPLPKRIPHGNPVSHRGVTPALSEASVASPSPSSPSRSSSLGSENSSQSRLFSSANSTSSSSSGVMTPPPFPSPSTQLASPPMSLYSFSSNMTDLFGDALESVPSPAEGLQLDFNSTIFGHEHIPKSAAFDFSFGASPAANSVRAPP</sequence>
<dbReference type="AlphaFoldDB" id="A0A9P7AW11"/>
<evidence type="ECO:0000256" key="3">
    <source>
        <dbReference type="ARBA" id="ARBA00023155"/>
    </source>
</evidence>
<keyword evidence="2 5" id="KW-0238">DNA-binding</keyword>
<evidence type="ECO:0000256" key="5">
    <source>
        <dbReference type="PROSITE-ProRule" id="PRU00108"/>
    </source>
</evidence>
<evidence type="ECO:0000256" key="2">
    <source>
        <dbReference type="ARBA" id="ARBA00023125"/>
    </source>
</evidence>
<keyword evidence="3 5" id="KW-0371">Homeobox</keyword>
<dbReference type="InterPro" id="IPR001356">
    <property type="entry name" value="HD"/>
</dbReference>
<comment type="subcellular location">
    <subcellularLocation>
        <location evidence="1 5 6">Nucleus</location>
    </subcellularLocation>
</comment>
<feature type="region of interest" description="Disordered" evidence="7">
    <location>
        <begin position="392"/>
        <end position="503"/>
    </location>
</feature>
<comment type="caution">
    <text evidence="9">The sequence shown here is derived from an EMBL/GenBank/DDBJ whole genome shotgun (WGS) entry which is preliminary data.</text>
</comment>
<keyword evidence="4 5" id="KW-0539">Nucleus</keyword>
<dbReference type="InterPro" id="IPR009057">
    <property type="entry name" value="Homeodomain-like_sf"/>
</dbReference>
<dbReference type="GO" id="GO:0005634">
    <property type="term" value="C:nucleus"/>
    <property type="evidence" value="ECO:0007669"/>
    <property type="project" value="UniProtKB-SubCell"/>
</dbReference>
<dbReference type="GeneID" id="64593147"/>
<dbReference type="GO" id="GO:0006357">
    <property type="term" value="P:regulation of transcription by RNA polymerase II"/>
    <property type="evidence" value="ECO:0007669"/>
    <property type="project" value="TreeGrafter"/>
</dbReference>
<dbReference type="SMART" id="SM00389">
    <property type="entry name" value="HOX"/>
    <property type="match status" value="1"/>
</dbReference>